<proteinExistence type="predicted"/>
<dbReference type="RefSeq" id="WP_254770029.1">
    <property type="nucleotide sequence ID" value="NZ_CP101114.1"/>
</dbReference>
<evidence type="ECO:0000313" key="1">
    <source>
        <dbReference type="EMBL" id="UTO28120.1"/>
    </source>
</evidence>
<dbReference type="EMBL" id="CP101114">
    <property type="protein sequence ID" value="UTO28120.1"/>
    <property type="molecule type" value="Genomic_DNA"/>
</dbReference>
<protein>
    <submittedName>
        <fullName evidence="1">Uncharacterized protein</fullName>
    </submittedName>
</protein>
<sequence>MHMQNLEEQSALVRGRAHAGAAGGMRDWNRWCDLFRKEYMCEEKWRSSKREHFIV</sequence>
<name>A0ABY5EUL5_9HYPH</name>
<gene>
    <name evidence="1" type="ORF">NMK50_07975</name>
</gene>
<evidence type="ECO:0000313" key="2">
    <source>
        <dbReference type="Proteomes" id="UP001059475"/>
    </source>
</evidence>
<reference evidence="1" key="1">
    <citation type="submission" date="2022-07" db="EMBL/GenBank/DDBJ databases">
        <title>First report of Bartonella spp. in marsupials in Brazil, with a description of Bartonella harrusi sp. nov. and new proposal for taxonomic reclassification of species of the genus Bartonella.</title>
        <authorList>
            <person name="Amaral R.B."/>
        </authorList>
    </citation>
    <scope>NUCLEOTIDE SEQUENCE</scope>
    <source>
        <strain evidence="1">117A</strain>
    </source>
</reference>
<accession>A0ABY5EUL5</accession>
<keyword evidence="2" id="KW-1185">Reference proteome</keyword>
<dbReference type="Proteomes" id="UP001059475">
    <property type="component" value="Chromosome"/>
</dbReference>
<organism evidence="1 2">
    <name type="scientific">Bartonella harrusi</name>
    <dbReference type="NCBI Taxonomy" id="2961895"/>
    <lineage>
        <taxon>Bacteria</taxon>
        <taxon>Pseudomonadati</taxon>
        <taxon>Pseudomonadota</taxon>
        <taxon>Alphaproteobacteria</taxon>
        <taxon>Hyphomicrobiales</taxon>
        <taxon>Bartonellaceae</taxon>
        <taxon>Bartonella</taxon>
    </lineage>
</organism>